<sequence length="365" mass="37856">MKALVLAGGHGTRLRPFSHSIPKQLVPVANAPVLFHVLDALRAAGVTETGIIVGAPGDAIRGAVGDGSRFGMSVTYLPQDEPLGLAHCVLIAGDFLGDDDFVMYLADNVFADGIGEPLLEFQERRPAAQLVVAKAAEPTECGIAEVDDTGRVLGVEEKPDRPRSDLAVTGVYFFSSQIHEAVRAIEPSARGELEITDAVQWLVSQGRDVQARLLAGPWHDTGTVDGLLDCNRTLLERLRPEVRGAVTAGTVITGPVVVAEDALIERSVITGPALLGPGCVVRGSRIGPGTSIGAGCLLEDADVEHSMLLDGASVTGVGPLAGSVIGRSALVGPPPGAPDGERDAHRLVVGDDGRVEIAPRKGADA</sequence>
<dbReference type="InterPro" id="IPR005908">
    <property type="entry name" value="G1P_thy_trans_l"/>
</dbReference>
<dbReference type="EC" id="2.7.7.24" evidence="2"/>
<evidence type="ECO:0000259" key="1">
    <source>
        <dbReference type="Pfam" id="PF00483"/>
    </source>
</evidence>
<dbReference type="Gene3D" id="3.90.550.10">
    <property type="entry name" value="Spore Coat Polysaccharide Biosynthesis Protein SpsA, Chain A"/>
    <property type="match status" value="1"/>
</dbReference>
<protein>
    <submittedName>
        <fullName evidence="2">Glucose-1-phosphate thymidylyltransferase</fullName>
        <ecNumber evidence="2">2.7.7.24</ecNumber>
    </submittedName>
</protein>
<dbReference type="NCBIfam" id="TIGR01208">
    <property type="entry name" value="rmlA_long"/>
    <property type="match status" value="1"/>
</dbReference>
<dbReference type="PANTHER" id="PTHR42883">
    <property type="entry name" value="GLUCOSE-1-PHOSPHATE THYMIDYLTRANSFERASE"/>
    <property type="match status" value="1"/>
</dbReference>
<dbReference type="AlphaFoldDB" id="A0A5D0UHK1"/>
<dbReference type="GO" id="GO:0008879">
    <property type="term" value="F:glucose-1-phosphate thymidylyltransferase activity"/>
    <property type="evidence" value="ECO:0007669"/>
    <property type="project" value="UniProtKB-EC"/>
</dbReference>
<dbReference type="Pfam" id="PF00483">
    <property type="entry name" value="NTP_transferase"/>
    <property type="match status" value="1"/>
</dbReference>
<comment type="caution">
    <text evidence="2">The sequence shown here is derived from an EMBL/GenBank/DDBJ whole genome shotgun (WGS) entry which is preliminary data.</text>
</comment>
<keyword evidence="2" id="KW-0808">Transferase</keyword>
<dbReference type="RefSeq" id="WP_148348657.1">
    <property type="nucleotide sequence ID" value="NZ_JBHSBF010000003.1"/>
</dbReference>
<dbReference type="Gene3D" id="2.160.10.10">
    <property type="entry name" value="Hexapeptide repeat proteins"/>
    <property type="match status" value="1"/>
</dbReference>
<dbReference type="PANTHER" id="PTHR42883:SF2">
    <property type="entry name" value="THYMIDYLYLTRANSFERASE"/>
    <property type="match status" value="1"/>
</dbReference>
<dbReference type="InterPro" id="IPR029044">
    <property type="entry name" value="Nucleotide-diphossugar_trans"/>
</dbReference>
<dbReference type="EMBL" id="VSFF01000002">
    <property type="protein sequence ID" value="TYC17514.1"/>
    <property type="molecule type" value="Genomic_DNA"/>
</dbReference>
<accession>A0A5D0UHK1</accession>
<organism evidence="2 3">
    <name type="scientific">Actinomadura syzygii</name>
    <dbReference type="NCBI Taxonomy" id="1427538"/>
    <lineage>
        <taxon>Bacteria</taxon>
        <taxon>Bacillati</taxon>
        <taxon>Actinomycetota</taxon>
        <taxon>Actinomycetes</taxon>
        <taxon>Streptosporangiales</taxon>
        <taxon>Thermomonosporaceae</taxon>
        <taxon>Actinomadura</taxon>
    </lineage>
</organism>
<evidence type="ECO:0000313" key="2">
    <source>
        <dbReference type="EMBL" id="TYC17514.1"/>
    </source>
</evidence>
<dbReference type="Proteomes" id="UP000322634">
    <property type="component" value="Unassembled WGS sequence"/>
</dbReference>
<feature type="domain" description="Nucleotidyl transferase" evidence="1">
    <location>
        <begin position="2"/>
        <end position="236"/>
    </location>
</feature>
<name>A0A5D0UHK1_9ACTN</name>
<dbReference type="InterPro" id="IPR005835">
    <property type="entry name" value="NTP_transferase_dom"/>
</dbReference>
<keyword evidence="2" id="KW-0548">Nucleotidyltransferase</keyword>
<dbReference type="CDD" id="cd04189">
    <property type="entry name" value="G1P_TT_long"/>
    <property type="match status" value="1"/>
</dbReference>
<evidence type="ECO:0000313" key="3">
    <source>
        <dbReference type="Proteomes" id="UP000322634"/>
    </source>
</evidence>
<reference evidence="2 3" key="1">
    <citation type="submission" date="2019-08" db="EMBL/GenBank/DDBJ databases">
        <title>Actinomadura sp. nov. CYP1-5 isolated from mountain soil.</title>
        <authorList>
            <person name="Songsumanus A."/>
            <person name="Kuncharoen N."/>
            <person name="Kudo T."/>
            <person name="Yuki M."/>
            <person name="Igarashi Y."/>
            <person name="Tanasupawat S."/>
        </authorList>
    </citation>
    <scope>NUCLEOTIDE SEQUENCE [LARGE SCALE GENOMIC DNA]</scope>
    <source>
        <strain evidence="2 3">GKU157</strain>
    </source>
</reference>
<dbReference type="OrthoDB" id="9801810at2"/>
<keyword evidence="3" id="KW-1185">Reference proteome</keyword>
<proteinExistence type="predicted"/>
<gene>
    <name evidence="2" type="ORF">FXF65_05840</name>
</gene>
<dbReference type="SUPFAM" id="SSF53448">
    <property type="entry name" value="Nucleotide-diphospho-sugar transferases"/>
    <property type="match status" value="1"/>
</dbReference>